<protein>
    <submittedName>
        <fullName evidence="1">Uncharacterized protein</fullName>
    </submittedName>
</protein>
<dbReference type="EMBL" id="CAWUPB010000892">
    <property type="protein sequence ID" value="CAK7327963.1"/>
    <property type="molecule type" value="Genomic_DNA"/>
</dbReference>
<gene>
    <name evidence="1" type="ORF">DCAF_LOCUS5681</name>
</gene>
<sequence>MMVYDGLATRRSYRMEDPDCGVYYVVGLLGRLVGLKVTEHVWVCEKDYGKPVGVCEDEFERRLGCYGRSWSARDRVRSRDRGEVGRL</sequence>
<evidence type="ECO:0000313" key="1">
    <source>
        <dbReference type="EMBL" id="CAK7327963.1"/>
    </source>
</evidence>
<proteinExistence type="predicted"/>
<organism evidence="1 2">
    <name type="scientific">Dovyalis caffra</name>
    <dbReference type="NCBI Taxonomy" id="77055"/>
    <lineage>
        <taxon>Eukaryota</taxon>
        <taxon>Viridiplantae</taxon>
        <taxon>Streptophyta</taxon>
        <taxon>Embryophyta</taxon>
        <taxon>Tracheophyta</taxon>
        <taxon>Spermatophyta</taxon>
        <taxon>Magnoliopsida</taxon>
        <taxon>eudicotyledons</taxon>
        <taxon>Gunneridae</taxon>
        <taxon>Pentapetalae</taxon>
        <taxon>rosids</taxon>
        <taxon>fabids</taxon>
        <taxon>Malpighiales</taxon>
        <taxon>Salicaceae</taxon>
        <taxon>Flacourtieae</taxon>
        <taxon>Dovyalis</taxon>
    </lineage>
</organism>
<accession>A0AAV1R4N5</accession>
<evidence type="ECO:0000313" key="2">
    <source>
        <dbReference type="Proteomes" id="UP001314170"/>
    </source>
</evidence>
<name>A0AAV1R4N5_9ROSI</name>
<dbReference type="AlphaFoldDB" id="A0AAV1R4N5"/>
<comment type="caution">
    <text evidence="1">The sequence shown here is derived from an EMBL/GenBank/DDBJ whole genome shotgun (WGS) entry which is preliminary data.</text>
</comment>
<keyword evidence="2" id="KW-1185">Reference proteome</keyword>
<dbReference type="Proteomes" id="UP001314170">
    <property type="component" value="Unassembled WGS sequence"/>
</dbReference>
<reference evidence="1 2" key="1">
    <citation type="submission" date="2024-01" db="EMBL/GenBank/DDBJ databases">
        <authorList>
            <person name="Waweru B."/>
        </authorList>
    </citation>
    <scope>NUCLEOTIDE SEQUENCE [LARGE SCALE GENOMIC DNA]</scope>
</reference>